<gene>
    <name evidence="3" type="ORF">FHR34_001073</name>
</gene>
<dbReference type="Pfam" id="PF13581">
    <property type="entry name" value="HATPase_c_2"/>
    <property type="match status" value="1"/>
</dbReference>
<reference evidence="3 4" key="1">
    <citation type="submission" date="2020-08" db="EMBL/GenBank/DDBJ databases">
        <title>Sequencing the genomes of 1000 actinobacteria strains.</title>
        <authorList>
            <person name="Klenk H.-P."/>
        </authorList>
    </citation>
    <scope>NUCLEOTIDE SEQUENCE [LARGE SCALE GENOMIC DNA]</scope>
    <source>
        <strain evidence="3 4">DSM 41654</strain>
    </source>
</reference>
<dbReference type="AlphaFoldDB" id="A0A7W7VU45"/>
<dbReference type="SUPFAM" id="SSF55874">
    <property type="entry name" value="ATPase domain of HSP90 chaperone/DNA topoisomerase II/histidine kinase"/>
    <property type="match status" value="1"/>
</dbReference>
<dbReference type="PANTHER" id="PTHR35526:SF3">
    <property type="entry name" value="ANTI-SIGMA-F FACTOR RSBW"/>
    <property type="match status" value="1"/>
</dbReference>
<dbReference type="Gene3D" id="3.30.565.10">
    <property type="entry name" value="Histidine kinase-like ATPase, C-terminal domain"/>
    <property type="match status" value="1"/>
</dbReference>
<comment type="caution">
    <text evidence="3">The sequence shown here is derived from an EMBL/GenBank/DDBJ whole genome shotgun (WGS) entry which is preliminary data.</text>
</comment>
<proteinExistence type="predicted"/>
<dbReference type="InterPro" id="IPR003594">
    <property type="entry name" value="HATPase_dom"/>
</dbReference>
<feature type="domain" description="Histidine kinase/HSP90-like ATPase" evidence="2">
    <location>
        <begin position="11"/>
        <end position="101"/>
    </location>
</feature>
<evidence type="ECO:0000313" key="3">
    <source>
        <dbReference type="EMBL" id="MBB4922080.1"/>
    </source>
</evidence>
<dbReference type="CDD" id="cd16936">
    <property type="entry name" value="HATPase_RsbW-like"/>
    <property type="match status" value="1"/>
</dbReference>
<name>A0A7W7VU45_KITKI</name>
<dbReference type="PANTHER" id="PTHR35526">
    <property type="entry name" value="ANTI-SIGMA-F FACTOR RSBW-RELATED"/>
    <property type="match status" value="1"/>
</dbReference>
<dbReference type="Proteomes" id="UP000540506">
    <property type="component" value="Unassembled WGS sequence"/>
</dbReference>
<protein>
    <submittedName>
        <fullName evidence="3">Anti-sigma regulatory factor (Ser/Thr protein kinase)</fullName>
    </submittedName>
</protein>
<evidence type="ECO:0000259" key="2">
    <source>
        <dbReference type="Pfam" id="PF13581"/>
    </source>
</evidence>
<keyword evidence="1" id="KW-0418">Kinase</keyword>
<dbReference type="EMBL" id="JACHJV010000001">
    <property type="protein sequence ID" value="MBB4922080.1"/>
    <property type="molecule type" value="Genomic_DNA"/>
</dbReference>
<sequence>MIIDIARLWKVPLSDEALRDVELCAGELLANAVEHTKARCMVTVRWTGLRLRVEVADTSLRLPDPDMAPDVITGGRGLCLVAGLAHSWGWSPAGAGKVVWFEVAADQVTTGDERLAVLVGAAQAQIVARLAASA</sequence>
<dbReference type="InterPro" id="IPR036890">
    <property type="entry name" value="HATPase_C_sf"/>
</dbReference>
<keyword evidence="4" id="KW-1185">Reference proteome</keyword>
<dbReference type="GO" id="GO:0004674">
    <property type="term" value="F:protein serine/threonine kinase activity"/>
    <property type="evidence" value="ECO:0007669"/>
    <property type="project" value="UniProtKB-KW"/>
</dbReference>
<evidence type="ECO:0000313" key="4">
    <source>
        <dbReference type="Proteomes" id="UP000540506"/>
    </source>
</evidence>
<accession>A0A7W7VU45</accession>
<organism evidence="3 4">
    <name type="scientific">Kitasatospora kifunensis</name>
    <name type="common">Streptomyces kifunensis</name>
    <dbReference type="NCBI Taxonomy" id="58351"/>
    <lineage>
        <taxon>Bacteria</taxon>
        <taxon>Bacillati</taxon>
        <taxon>Actinomycetota</taxon>
        <taxon>Actinomycetes</taxon>
        <taxon>Kitasatosporales</taxon>
        <taxon>Streptomycetaceae</taxon>
        <taxon>Kitasatospora</taxon>
    </lineage>
</organism>
<evidence type="ECO:0000256" key="1">
    <source>
        <dbReference type="ARBA" id="ARBA00022527"/>
    </source>
</evidence>
<keyword evidence="1" id="KW-0723">Serine/threonine-protein kinase</keyword>
<keyword evidence="1" id="KW-0808">Transferase</keyword>
<dbReference type="InterPro" id="IPR050267">
    <property type="entry name" value="Anti-sigma-factor_SerPK"/>
</dbReference>